<evidence type="ECO:0000256" key="1">
    <source>
        <dbReference type="ARBA" id="ARBA00022490"/>
    </source>
</evidence>
<dbReference type="Proteomes" id="UP000831495">
    <property type="component" value="Chromosome"/>
</dbReference>
<feature type="binding site" evidence="6">
    <location>
        <position position="83"/>
    </location>
    <ligand>
        <name>S-adenosyl-L-methionine</name>
        <dbReference type="ChEBI" id="CHEBI:59789"/>
    </ligand>
</feature>
<feature type="region of interest" description="Disordered" evidence="7">
    <location>
        <begin position="217"/>
        <end position="239"/>
    </location>
</feature>
<feature type="binding site" evidence="6">
    <location>
        <begin position="129"/>
        <end position="130"/>
    </location>
    <ligand>
        <name>S-adenosyl-L-methionine</name>
        <dbReference type="ChEBI" id="CHEBI:59789"/>
    </ligand>
</feature>
<proteinExistence type="inferred from homology"/>
<dbReference type="RefSeq" id="WP_249514436.1">
    <property type="nucleotide sequence ID" value="NZ_CP093366.1"/>
</dbReference>
<evidence type="ECO:0000256" key="6">
    <source>
        <dbReference type="HAMAP-Rule" id="MF_00074"/>
    </source>
</evidence>
<dbReference type="NCBIfam" id="TIGR00138">
    <property type="entry name" value="rsmG_gidB"/>
    <property type="match status" value="1"/>
</dbReference>
<evidence type="ECO:0000256" key="2">
    <source>
        <dbReference type="ARBA" id="ARBA00022552"/>
    </source>
</evidence>
<dbReference type="EMBL" id="CP093366">
    <property type="protein sequence ID" value="UQS82166.1"/>
    <property type="molecule type" value="Genomic_DNA"/>
</dbReference>
<keyword evidence="9" id="KW-1185">Reference proteome</keyword>
<accession>A0ABY4P978</accession>
<evidence type="ECO:0000256" key="5">
    <source>
        <dbReference type="ARBA" id="ARBA00022691"/>
    </source>
</evidence>
<keyword evidence="3 6" id="KW-0489">Methyltransferase</keyword>
<evidence type="ECO:0000256" key="4">
    <source>
        <dbReference type="ARBA" id="ARBA00022679"/>
    </source>
</evidence>
<sequence length="239" mass="26905">MSPQEFQQALQAQGLTLSTTQMQQFGQYLDLLIQTNKVMNLTNITEPREVYVKHFYDSATPLFFEPRLLEDLSLADIGSGAGFPGIVLKIINPNLKLTIVDSLQKRIKFLEQVVTELGLTQVTLVHARAEEFARQKDQREAFDYVTARAVAKLSVLLELCLPVVKVQGTFIALKGIHAQDEVKTAQQALKILDAEVTQTKSFELPEQAGQREILFIQKQTRTPKKYPRKPGTPAKEPLE</sequence>
<name>A0ABY4P978_9LACO</name>
<dbReference type="EC" id="2.1.1.-" evidence="6"/>
<organism evidence="8 9">
    <name type="scientific">Bombilactobacillus folatiphilus</name>
    <dbReference type="NCBI Taxonomy" id="2923362"/>
    <lineage>
        <taxon>Bacteria</taxon>
        <taxon>Bacillati</taxon>
        <taxon>Bacillota</taxon>
        <taxon>Bacilli</taxon>
        <taxon>Lactobacillales</taxon>
        <taxon>Lactobacillaceae</taxon>
        <taxon>Bombilactobacillus</taxon>
    </lineage>
</organism>
<feature type="binding site" evidence="6">
    <location>
        <position position="78"/>
    </location>
    <ligand>
        <name>S-adenosyl-L-methionine</name>
        <dbReference type="ChEBI" id="CHEBI:59789"/>
    </ligand>
</feature>
<dbReference type="PANTHER" id="PTHR31760:SF0">
    <property type="entry name" value="S-ADENOSYL-L-METHIONINE-DEPENDENT METHYLTRANSFERASES SUPERFAMILY PROTEIN"/>
    <property type="match status" value="1"/>
</dbReference>
<protein>
    <recommendedName>
        <fullName evidence="6">Ribosomal RNA small subunit methyltransferase G</fullName>
        <ecNumber evidence="6">2.1.1.-</ecNumber>
    </recommendedName>
    <alternativeName>
        <fullName evidence="6">16S rRNA 7-methylguanosine methyltransferase</fullName>
        <shortName evidence="6">16S rRNA m7G methyltransferase</shortName>
    </alternativeName>
</protein>
<dbReference type="PANTHER" id="PTHR31760">
    <property type="entry name" value="S-ADENOSYL-L-METHIONINE-DEPENDENT METHYLTRANSFERASES SUPERFAMILY PROTEIN"/>
    <property type="match status" value="1"/>
</dbReference>
<dbReference type="HAMAP" id="MF_00074">
    <property type="entry name" value="16SrRNA_methyltr_G"/>
    <property type="match status" value="1"/>
</dbReference>
<dbReference type="CDD" id="cd02440">
    <property type="entry name" value="AdoMet_MTases"/>
    <property type="match status" value="1"/>
</dbReference>
<keyword evidence="5 6" id="KW-0949">S-adenosyl-L-methionine</keyword>
<dbReference type="PIRSF" id="PIRSF003078">
    <property type="entry name" value="GidB"/>
    <property type="match status" value="1"/>
</dbReference>
<evidence type="ECO:0000256" key="3">
    <source>
        <dbReference type="ARBA" id="ARBA00022603"/>
    </source>
</evidence>
<gene>
    <name evidence="6 8" type="primary">rsmG</name>
    <name evidence="8" type="ORF">MOO45_00255</name>
</gene>
<dbReference type="Gene3D" id="3.40.50.150">
    <property type="entry name" value="Vaccinia Virus protein VP39"/>
    <property type="match status" value="1"/>
</dbReference>
<keyword evidence="4 6" id="KW-0808">Transferase</keyword>
<dbReference type="InterPro" id="IPR029063">
    <property type="entry name" value="SAM-dependent_MTases_sf"/>
</dbReference>
<evidence type="ECO:0000313" key="9">
    <source>
        <dbReference type="Proteomes" id="UP000831495"/>
    </source>
</evidence>
<keyword evidence="1 6" id="KW-0963">Cytoplasm</keyword>
<dbReference type="SUPFAM" id="SSF53335">
    <property type="entry name" value="S-adenosyl-L-methionine-dependent methyltransferases"/>
    <property type="match status" value="1"/>
</dbReference>
<feature type="binding site" evidence="6">
    <location>
        <position position="148"/>
    </location>
    <ligand>
        <name>S-adenosyl-L-methionine</name>
        <dbReference type="ChEBI" id="CHEBI:59789"/>
    </ligand>
</feature>
<comment type="subcellular location">
    <subcellularLocation>
        <location evidence="6">Cytoplasm</location>
    </subcellularLocation>
</comment>
<dbReference type="GO" id="GO:0008168">
    <property type="term" value="F:methyltransferase activity"/>
    <property type="evidence" value="ECO:0007669"/>
    <property type="project" value="UniProtKB-KW"/>
</dbReference>
<dbReference type="InterPro" id="IPR003682">
    <property type="entry name" value="rRNA_ssu_MeTfrase_G"/>
</dbReference>
<evidence type="ECO:0000256" key="7">
    <source>
        <dbReference type="SAM" id="MobiDB-lite"/>
    </source>
</evidence>
<reference evidence="8" key="1">
    <citation type="journal article" date="2022" name="Int. J. Syst. Evol. Microbiol.">
        <title>Apilactobacillus apisilvae sp. nov., Nicolia spurrieriana gen. nov. sp. nov., Bombilactobacillus folatiphilus sp. nov. and Bombilactobacillus thymidiniphilus sp. nov., four new lactic acid bacterial isolates from stingless bees Tetragonula carbonaria and Austroplebeia australis.</title>
        <authorList>
            <person name="Oliphant S.A."/>
            <person name="Watson-Haigh N.S."/>
            <person name="Sumby K.M."/>
            <person name="Gardner J."/>
            <person name="Groom S."/>
            <person name="Jiranek V."/>
        </authorList>
    </citation>
    <scope>NUCLEOTIDE SEQUENCE</scope>
    <source>
        <strain evidence="8">SG4_D2</strain>
    </source>
</reference>
<keyword evidence="2 6" id="KW-0698">rRNA processing</keyword>
<comment type="similarity">
    <text evidence="6">Belongs to the methyltransferase superfamily. RNA methyltransferase RsmG family.</text>
</comment>
<dbReference type="GO" id="GO:0032259">
    <property type="term" value="P:methylation"/>
    <property type="evidence" value="ECO:0007669"/>
    <property type="project" value="UniProtKB-KW"/>
</dbReference>
<comment type="caution">
    <text evidence="6">Lacks conserved residue(s) required for the propagation of feature annotation.</text>
</comment>
<comment type="function">
    <text evidence="6">Specifically methylates the N7 position of a guanine in 16S rRNA.</text>
</comment>
<evidence type="ECO:0000313" key="8">
    <source>
        <dbReference type="EMBL" id="UQS82166.1"/>
    </source>
</evidence>
<dbReference type="Pfam" id="PF02527">
    <property type="entry name" value="GidB"/>
    <property type="match status" value="1"/>
</dbReference>